<sequence length="126" mass="14773">MEVRVCKNCKRLFQYIYGPELCPECTKLVSKEKAEPVNKSLTSALRPMVKEEEEKFEQVKDYIMAHPKATIVQIAEANEITPTKLFEWIREDRLEFSEESKYAWFVCEKCGTKIKSGRFCNHCKGR</sequence>
<protein>
    <submittedName>
        <fullName evidence="1">Flagellar protein</fullName>
    </submittedName>
</protein>
<organism evidence="1 2">
    <name type="scientific">Anaerocolumna sedimenticola</name>
    <dbReference type="NCBI Taxonomy" id="2696063"/>
    <lineage>
        <taxon>Bacteria</taxon>
        <taxon>Bacillati</taxon>
        <taxon>Bacillota</taxon>
        <taxon>Clostridia</taxon>
        <taxon>Lachnospirales</taxon>
        <taxon>Lachnospiraceae</taxon>
        <taxon>Anaerocolumna</taxon>
    </lineage>
</organism>
<keyword evidence="1" id="KW-0282">Flagellum</keyword>
<accession>A0A6P1TIF4</accession>
<dbReference type="KEGG" id="anr:Ana3638_05010"/>
<dbReference type="RefSeq" id="WP_161837049.1">
    <property type="nucleotide sequence ID" value="NZ_CP048000.1"/>
</dbReference>
<name>A0A6P1TIF4_9FIRM</name>
<dbReference type="AlphaFoldDB" id="A0A6P1TIF4"/>
<keyword evidence="2" id="KW-1185">Reference proteome</keyword>
<gene>
    <name evidence="1" type="ORF">Ana3638_05010</name>
</gene>
<keyword evidence="1" id="KW-0969">Cilium</keyword>
<reference evidence="1 2" key="1">
    <citation type="submission" date="2020-01" db="EMBL/GenBank/DDBJ databases">
        <title>Genome analysis of Anaerocolumna sp. CBA3638.</title>
        <authorList>
            <person name="Kim J."/>
            <person name="Roh S.W."/>
        </authorList>
    </citation>
    <scope>NUCLEOTIDE SEQUENCE [LARGE SCALE GENOMIC DNA]</scope>
    <source>
        <strain evidence="1 2">CBA3638</strain>
    </source>
</reference>
<proteinExistence type="predicted"/>
<dbReference type="EMBL" id="CP048000">
    <property type="protein sequence ID" value="QHQ60213.1"/>
    <property type="molecule type" value="Genomic_DNA"/>
</dbReference>
<evidence type="ECO:0000313" key="2">
    <source>
        <dbReference type="Proteomes" id="UP000464314"/>
    </source>
</evidence>
<keyword evidence="1" id="KW-0966">Cell projection</keyword>
<dbReference type="Proteomes" id="UP000464314">
    <property type="component" value="Chromosome"/>
</dbReference>
<evidence type="ECO:0000313" key="1">
    <source>
        <dbReference type="EMBL" id="QHQ60213.1"/>
    </source>
</evidence>